<dbReference type="EMBL" id="CP034298">
    <property type="protein sequence ID" value="QHH09393.1"/>
    <property type="molecule type" value="Genomic_DNA"/>
</dbReference>
<dbReference type="STRING" id="670.ACZ92_23375"/>
<protein>
    <submittedName>
        <fullName evidence="3">Uncharacterized protein</fullName>
    </submittedName>
</protein>
<dbReference type="EMBL" id="CP114194">
    <property type="protein sequence ID" value="WAT91759.1"/>
    <property type="molecule type" value="Genomic_DNA"/>
</dbReference>
<dbReference type="Proteomes" id="UP000214596">
    <property type="component" value="Unassembled WGS sequence"/>
</dbReference>
<accession>A0A0L8EEC0</accession>
<dbReference type="RefSeq" id="WP_005479386.1">
    <property type="nucleotide sequence ID" value="NZ_CAMFHI010000105.1"/>
</dbReference>
<dbReference type="Proteomes" id="UP000856022">
    <property type="component" value="Unassembled WGS sequence"/>
</dbReference>
<evidence type="ECO:0000313" key="5">
    <source>
        <dbReference type="EMBL" id="WAT91759.1"/>
    </source>
</evidence>
<evidence type="ECO:0000256" key="1">
    <source>
        <dbReference type="SAM" id="Coils"/>
    </source>
</evidence>
<evidence type="ECO:0000313" key="7">
    <source>
        <dbReference type="Proteomes" id="UP000464718"/>
    </source>
</evidence>
<keyword evidence="1" id="KW-0175">Coiled coil</keyword>
<reference evidence="2" key="2">
    <citation type="journal article" date="2018" name="Genome Biol.">
        <title>SKESA: strategic k-mer extension for scrupulous assemblies.</title>
        <authorList>
            <person name="Souvorov A."/>
            <person name="Agarwala R."/>
            <person name="Lipman D.J."/>
        </authorList>
    </citation>
    <scope>NUCLEOTIDE SEQUENCE</scope>
    <source>
        <strain evidence="2">1930</strain>
    </source>
</reference>
<dbReference type="OrthoDB" id="5904968at2"/>
<feature type="coiled-coil region" evidence="1">
    <location>
        <begin position="9"/>
        <end position="36"/>
    </location>
</feature>
<organism evidence="3 6">
    <name type="scientific">Vibrio parahaemolyticus</name>
    <dbReference type="NCBI Taxonomy" id="670"/>
    <lineage>
        <taxon>Bacteria</taxon>
        <taxon>Pseudomonadati</taxon>
        <taxon>Pseudomonadota</taxon>
        <taxon>Gammaproteobacteria</taxon>
        <taxon>Vibrionales</taxon>
        <taxon>Vibrionaceae</taxon>
        <taxon>Vibrio</taxon>
    </lineage>
</organism>
<reference evidence="3 6" key="1">
    <citation type="journal article" date="2017" name="Appl. Environ. Microbiol.">
        <title>Parallel evolution of two clades of a major Atlantic endemic Vibrio parahaemolyticus pathogen lineage by independent acquisition of related pathogenicity islands.</title>
        <authorList>
            <person name="Xu F."/>
            <person name="Gonzalez-Escalona N."/>
            <person name="Drees K.P."/>
            <person name="Sebra R.P."/>
            <person name="Cooper V.S."/>
            <person name="Jones S.H."/>
            <person name="Whistler C.A."/>
        </authorList>
    </citation>
    <scope>NUCLEOTIDE SEQUENCE [LARGE SCALE GENOMIC DNA]</scope>
    <source>
        <strain evidence="3 6">MAVP-3</strain>
    </source>
</reference>
<reference evidence="4 7" key="3">
    <citation type="submission" date="2018-12" db="EMBL/GenBank/DDBJ databases">
        <title>Genomic insights into the evolutionary origins and pathogenicity of five Vibrio parahaemolyticus strains isolated from the shrimp with acute hepatopancreatic necrosis disease (AHPND).</title>
        <authorList>
            <person name="Yang Q."/>
            <person name="Dong X."/>
            <person name="Xie G."/>
            <person name="Fu S."/>
            <person name="Zou P."/>
            <person name="Sun J."/>
            <person name="Wang Y."/>
            <person name="Huang J."/>
        </authorList>
    </citation>
    <scope>NUCLEOTIDE SEQUENCE [LARGE SCALE GENOMIC DNA]</scope>
    <source>
        <strain evidence="4 7">20160303005-1</strain>
    </source>
</reference>
<evidence type="ECO:0000313" key="2">
    <source>
        <dbReference type="EMBL" id="HAS6678122.1"/>
    </source>
</evidence>
<evidence type="ECO:0000313" key="3">
    <source>
        <dbReference type="EMBL" id="OXE32232.1"/>
    </source>
</evidence>
<sequence>MEMLSLKECQQAMAALDAADKLNASVENELSQFKNMDTNAIIKRASKMLMTGNLSLEAFGLNPTLFQQIEQLTKLNNKVRAKYRGCVQDNIQQLESVEATADE</sequence>
<reference evidence="2" key="4">
    <citation type="submission" date="2019-12" db="EMBL/GenBank/DDBJ databases">
        <authorList>
            <consortium name="NCBI Pathogen Detection Project"/>
        </authorList>
    </citation>
    <scope>NUCLEOTIDE SEQUENCE</scope>
    <source>
        <strain evidence="2">1930</strain>
    </source>
</reference>
<proteinExistence type="predicted"/>
<dbReference type="Proteomes" id="UP000464718">
    <property type="component" value="Chromosome i"/>
</dbReference>
<name>A0A0L8EEC0_VIBPH</name>
<dbReference type="GeneID" id="1191594"/>
<evidence type="ECO:0000313" key="6">
    <source>
        <dbReference type="Proteomes" id="UP000214596"/>
    </source>
</evidence>
<evidence type="ECO:0000313" key="4">
    <source>
        <dbReference type="EMBL" id="QHH09393.1"/>
    </source>
</evidence>
<dbReference type="EMBL" id="NIXT01000763">
    <property type="protein sequence ID" value="OXE32232.1"/>
    <property type="molecule type" value="Genomic_DNA"/>
</dbReference>
<dbReference type="AlphaFoldDB" id="A0A0L8EEC0"/>
<dbReference type="Proteomes" id="UP001156560">
    <property type="component" value="Chromosome 1"/>
</dbReference>
<gene>
    <name evidence="3" type="ORF">CA163_13735</name>
    <name evidence="4" type="ORF">EHC69_08380</name>
    <name evidence="2" type="ORF">I7278_15000</name>
    <name evidence="5" type="ORF">O1Q84_08045</name>
</gene>
<reference evidence="5" key="5">
    <citation type="submission" date="2022-12" db="EMBL/GenBank/DDBJ databases">
        <title>Vibrio parahaemolyticus become highly virulent by producing novel Tc toxins.</title>
        <authorList>
            <person name="Yang F."/>
            <person name="You Y."/>
            <person name="Lai Q."/>
            <person name="Xu L."/>
            <person name="Li F."/>
        </authorList>
    </citation>
    <scope>NUCLEOTIDE SEQUENCE</scope>
    <source>
        <strain evidence="5">Vp-HL-202005</strain>
    </source>
</reference>
<dbReference type="EMBL" id="DACQKT010000006">
    <property type="protein sequence ID" value="HAS6678122.1"/>
    <property type="molecule type" value="Genomic_DNA"/>
</dbReference>